<organism evidence="1">
    <name type="scientific">Trichuris suis</name>
    <name type="common">pig whipworm</name>
    <dbReference type="NCBI Taxonomy" id="68888"/>
    <lineage>
        <taxon>Eukaryota</taxon>
        <taxon>Metazoa</taxon>
        <taxon>Ecdysozoa</taxon>
        <taxon>Nematoda</taxon>
        <taxon>Enoplea</taxon>
        <taxon>Dorylaimia</taxon>
        <taxon>Trichinellida</taxon>
        <taxon>Trichuridae</taxon>
        <taxon>Trichuris</taxon>
    </lineage>
</organism>
<accession>A0A085MQN6</accession>
<proteinExistence type="predicted"/>
<dbReference type="EMBL" id="KL367849">
    <property type="protein sequence ID" value="KFD59532.1"/>
    <property type="molecule type" value="Genomic_DNA"/>
</dbReference>
<dbReference type="AlphaFoldDB" id="A0A085MQN6"/>
<feature type="non-terminal residue" evidence="1">
    <location>
        <position position="94"/>
    </location>
</feature>
<feature type="non-terminal residue" evidence="1">
    <location>
        <position position="1"/>
    </location>
</feature>
<evidence type="ECO:0000313" key="1">
    <source>
        <dbReference type="EMBL" id="KFD59532.1"/>
    </source>
</evidence>
<dbReference type="Proteomes" id="UP000030758">
    <property type="component" value="Unassembled WGS sequence"/>
</dbReference>
<sequence length="94" mass="10704">WTSVIRACIKFVATGESLHPHEQPVFSRLASRRFLIVFLIDVHLLIILPARRQKKLTLLIHVGSDGMAQNPETQHSEDQNPHGALWISCVLLMR</sequence>
<gene>
    <name evidence="1" type="ORF">M514_28289</name>
</gene>
<reference evidence="1" key="1">
    <citation type="journal article" date="2014" name="Nat. Genet.">
        <title>Genome and transcriptome of the porcine whipworm Trichuris suis.</title>
        <authorList>
            <person name="Jex A.R."/>
            <person name="Nejsum P."/>
            <person name="Schwarz E.M."/>
            <person name="Hu L."/>
            <person name="Young N.D."/>
            <person name="Hall R.S."/>
            <person name="Korhonen P.K."/>
            <person name="Liao S."/>
            <person name="Thamsborg S."/>
            <person name="Xia J."/>
            <person name="Xu P."/>
            <person name="Wang S."/>
            <person name="Scheerlinck J.P."/>
            <person name="Hofmann A."/>
            <person name="Sternberg P.W."/>
            <person name="Wang J."/>
            <person name="Gasser R.B."/>
        </authorList>
    </citation>
    <scope>NUCLEOTIDE SEQUENCE [LARGE SCALE GENOMIC DNA]</scope>
    <source>
        <strain evidence="1">DCEP-RM93F</strain>
    </source>
</reference>
<protein>
    <submittedName>
        <fullName evidence="1">Uncharacterized protein</fullName>
    </submittedName>
</protein>
<name>A0A085MQN6_9BILA</name>